<dbReference type="CDD" id="cd07816">
    <property type="entry name" value="Bet_v1-like"/>
    <property type="match status" value="1"/>
</dbReference>
<dbReference type="SUPFAM" id="SSF55961">
    <property type="entry name" value="Bet v1-like"/>
    <property type="match status" value="1"/>
</dbReference>
<keyword evidence="3" id="KW-1185">Reference proteome</keyword>
<dbReference type="Gene3D" id="3.30.530.20">
    <property type="match status" value="1"/>
</dbReference>
<dbReference type="PANTHER" id="PTHR31338">
    <property type="entry name" value="POLYKETIDE CYCLASE/DEHYDRASE AND LIPID TRANSPORT SUPERFAMILY PROTEIN"/>
    <property type="match status" value="1"/>
</dbReference>
<reference evidence="4" key="2">
    <citation type="submission" date="2025-08" db="UniProtKB">
        <authorList>
            <consortium name="RefSeq"/>
        </authorList>
    </citation>
    <scope>IDENTIFICATION</scope>
    <source>
        <tissue evidence="4">Leaf</tissue>
    </source>
</reference>
<dbReference type="GeneID" id="104759233"/>
<dbReference type="PANTHER" id="PTHR31338:SF19">
    <property type="entry name" value="F17F8.9-RELATED"/>
    <property type="match status" value="1"/>
</dbReference>
<dbReference type="InterPro" id="IPR023393">
    <property type="entry name" value="START-like_dom_sf"/>
</dbReference>
<reference evidence="3" key="1">
    <citation type="journal article" date="2014" name="Nat. Commun.">
        <title>The emerging biofuel crop Camelina sativa retains a highly undifferentiated hexaploid genome structure.</title>
        <authorList>
            <person name="Kagale S."/>
            <person name="Koh C."/>
            <person name="Nixon J."/>
            <person name="Bollina V."/>
            <person name="Clarke W.E."/>
            <person name="Tuteja R."/>
            <person name="Spillane C."/>
            <person name="Robinson S.J."/>
            <person name="Links M.G."/>
            <person name="Clarke C."/>
            <person name="Higgins E.E."/>
            <person name="Huebert T."/>
            <person name="Sharpe A.G."/>
            <person name="Parkin I.A."/>
        </authorList>
    </citation>
    <scope>NUCLEOTIDE SEQUENCE [LARGE SCALE GENOMIC DNA]</scope>
    <source>
        <strain evidence="3">cv. DH55</strain>
    </source>
</reference>
<feature type="domain" description="Bet v I/Major latex protein" evidence="2">
    <location>
        <begin position="1"/>
        <end position="153"/>
    </location>
</feature>
<comment type="similarity">
    <text evidence="1">Belongs to the MLP family.</text>
</comment>
<dbReference type="InterPro" id="IPR000916">
    <property type="entry name" value="Bet_v_I/MLP"/>
</dbReference>
<accession>A0ABM0X4F8</accession>
<sequence length="155" mass="17867">MLVGLFQYVTDVPLKGSAEKHYKRWKSENHLVPDAIGHLIHGITLHEGEWDSPGAIKSWKYNLDGKEEVFKERIEMDDEKMAVTFNVLDGQVMEELKVYIANLQFIPESGNDGCVCKVSVYWEKRTEDSAEPTMFMKFLEKMVADMDGHILQNQE</sequence>
<dbReference type="Proteomes" id="UP000694864">
    <property type="component" value="Chromosome 17"/>
</dbReference>
<dbReference type="InterPro" id="IPR052006">
    <property type="entry name" value="MLP-like"/>
</dbReference>
<proteinExistence type="inferred from homology"/>
<dbReference type="Pfam" id="PF00407">
    <property type="entry name" value="Bet_v_1"/>
    <property type="match status" value="1"/>
</dbReference>
<protein>
    <submittedName>
        <fullName evidence="4">MLP-like protein 328</fullName>
    </submittedName>
</protein>
<gene>
    <name evidence="4" type="primary">LOC104759233</name>
</gene>
<evidence type="ECO:0000313" key="3">
    <source>
        <dbReference type="Proteomes" id="UP000694864"/>
    </source>
</evidence>
<evidence type="ECO:0000313" key="4">
    <source>
        <dbReference type="RefSeq" id="XP_010480484.1"/>
    </source>
</evidence>
<organism evidence="3 4">
    <name type="scientific">Camelina sativa</name>
    <name type="common">False flax</name>
    <name type="synonym">Myagrum sativum</name>
    <dbReference type="NCBI Taxonomy" id="90675"/>
    <lineage>
        <taxon>Eukaryota</taxon>
        <taxon>Viridiplantae</taxon>
        <taxon>Streptophyta</taxon>
        <taxon>Embryophyta</taxon>
        <taxon>Tracheophyta</taxon>
        <taxon>Spermatophyta</taxon>
        <taxon>Magnoliopsida</taxon>
        <taxon>eudicotyledons</taxon>
        <taxon>Gunneridae</taxon>
        <taxon>Pentapetalae</taxon>
        <taxon>rosids</taxon>
        <taxon>malvids</taxon>
        <taxon>Brassicales</taxon>
        <taxon>Brassicaceae</taxon>
        <taxon>Camelineae</taxon>
        <taxon>Camelina</taxon>
    </lineage>
</organism>
<dbReference type="SMART" id="SM01037">
    <property type="entry name" value="Bet_v_1"/>
    <property type="match status" value="1"/>
</dbReference>
<name>A0ABM0X4F8_CAMSA</name>
<evidence type="ECO:0000259" key="2">
    <source>
        <dbReference type="SMART" id="SM01037"/>
    </source>
</evidence>
<dbReference type="RefSeq" id="XP_010480484.1">
    <property type="nucleotide sequence ID" value="XM_010482182.2"/>
</dbReference>
<evidence type="ECO:0000256" key="1">
    <source>
        <dbReference type="ARBA" id="ARBA00038242"/>
    </source>
</evidence>